<evidence type="ECO:0000313" key="3">
    <source>
        <dbReference type="Proteomes" id="UP000477722"/>
    </source>
</evidence>
<organism evidence="2 3">
    <name type="scientific">Streptomyces boncukensis</name>
    <dbReference type="NCBI Taxonomy" id="2711219"/>
    <lineage>
        <taxon>Bacteria</taxon>
        <taxon>Bacillati</taxon>
        <taxon>Actinomycetota</taxon>
        <taxon>Actinomycetes</taxon>
        <taxon>Kitasatosporales</taxon>
        <taxon>Streptomycetaceae</taxon>
        <taxon>Streptomyces</taxon>
    </lineage>
</organism>
<dbReference type="AlphaFoldDB" id="A0A6G4XAD5"/>
<proteinExistence type="predicted"/>
<keyword evidence="3" id="KW-1185">Reference proteome</keyword>
<dbReference type="Proteomes" id="UP000477722">
    <property type="component" value="Unassembled WGS sequence"/>
</dbReference>
<protein>
    <submittedName>
        <fullName evidence="2">Uncharacterized protein</fullName>
    </submittedName>
</protein>
<accession>A0A6G4XAD5</accession>
<dbReference type="RefSeq" id="WP_165303417.1">
    <property type="nucleotide sequence ID" value="NZ_JAAKZZ010000920.1"/>
</dbReference>
<feature type="compositionally biased region" description="Basic and acidic residues" evidence="1">
    <location>
        <begin position="120"/>
        <end position="130"/>
    </location>
</feature>
<name>A0A6G4XAD5_9ACTN</name>
<feature type="region of interest" description="Disordered" evidence="1">
    <location>
        <begin position="112"/>
        <end position="143"/>
    </location>
</feature>
<evidence type="ECO:0000313" key="2">
    <source>
        <dbReference type="EMBL" id="NGO73820.1"/>
    </source>
</evidence>
<comment type="caution">
    <text evidence="2">The sequence shown here is derived from an EMBL/GenBank/DDBJ whole genome shotgun (WGS) entry which is preliminary data.</text>
</comment>
<gene>
    <name evidence="2" type="ORF">G5C65_37000</name>
</gene>
<sequence length="143" mass="15331">MGDDGDLQVGKDTVNQLTKGITAALDELREIGTDTDAAKGSGFDEMAMTKKEVGHKGLADAFEDFCEKWEWGVRGLMADADGIAQALGLSAGMNWEEDRYRSAKLKGLAQAVSPVSNPHQTEEDLNKGDLGDAVWGWGNNGSR</sequence>
<evidence type="ECO:0000256" key="1">
    <source>
        <dbReference type="SAM" id="MobiDB-lite"/>
    </source>
</evidence>
<dbReference type="EMBL" id="JAAKZZ010000920">
    <property type="protein sequence ID" value="NGO73820.1"/>
    <property type="molecule type" value="Genomic_DNA"/>
</dbReference>
<reference evidence="2 3" key="1">
    <citation type="submission" date="2020-02" db="EMBL/GenBank/DDBJ databases">
        <title>Whole-genome analyses of novel actinobacteria.</title>
        <authorList>
            <person name="Sahin N."/>
            <person name="Tatar D."/>
        </authorList>
    </citation>
    <scope>NUCLEOTIDE SEQUENCE [LARGE SCALE GENOMIC DNA]</scope>
    <source>
        <strain evidence="2 3">SB3404</strain>
    </source>
</reference>